<dbReference type="RefSeq" id="WP_183315559.1">
    <property type="nucleotide sequence ID" value="NZ_JACIEN010000001.1"/>
</dbReference>
<organism evidence="13 14">
    <name type="scientific">Chelatococcus caeni</name>
    <dbReference type="NCBI Taxonomy" id="1348468"/>
    <lineage>
        <taxon>Bacteria</taxon>
        <taxon>Pseudomonadati</taxon>
        <taxon>Pseudomonadota</taxon>
        <taxon>Alphaproteobacteria</taxon>
        <taxon>Hyphomicrobiales</taxon>
        <taxon>Chelatococcaceae</taxon>
        <taxon>Chelatococcus</taxon>
    </lineage>
</organism>
<dbReference type="PROSITE" id="PS00482">
    <property type="entry name" value="DIHYDROOROTASE_1"/>
    <property type="match status" value="1"/>
</dbReference>
<feature type="modified residue" description="N6-carboxylysine" evidence="10">
    <location>
        <position position="100"/>
    </location>
</feature>
<feature type="binding site" evidence="10">
    <location>
        <position position="264"/>
    </location>
    <ligand>
        <name>substrate</name>
    </ligand>
</feature>
<evidence type="ECO:0000256" key="11">
    <source>
        <dbReference type="RuleBase" id="RU003440"/>
    </source>
</evidence>
<evidence type="ECO:0000256" key="5">
    <source>
        <dbReference type="ARBA" id="ARBA00022723"/>
    </source>
</evidence>
<comment type="caution">
    <text evidence="13">The sequence shown here is derived from an EMBL/GenBank/DDBJ whole genome shotgun (WGS) entry which is preliminary data.</text>
</comment>
<feature type="binding site" evidence="10">
    <location>
        <position position="14"/>
    </location>
    <ligand>
        <name>Zn(2+)</name>
        <dbReference type="ChEBI" id="CHEBI:29105"/>
        <label>1</label>
    </ligand>
</feature>
<dbReference type="Proteomes" id="UP000577362">
    <property type="component" value="Unassembled WGS sequence"/>
</dbReference>
<dbReference type="GO" id="GO:0006207">
    <property type="term" value="P:'de novo' pyrimidine nucleobase biosynthetic process"/>
    <property type="evidence" value="ECO:0007669"/>
    <property type="project" value="TreeGrafter"/>
</dbReference>
<comment type="pathway">
    <text evidence="2 10 11">Pyrimidine metabolism; UMP biosynthesis via de novo pathway; (S)-dihydroorotate from bicarbonate: step 3/3.</text>
</comment>
<feature type="binding site" evidence="10">
    <location>
        <position position="16"/>
    </location>
    <ligand>
        <name>Zn(2+)</name>
        <dbReference type="ChEBI" id="CHEBI:29105"/>
        <label>1</label>
    </ligand>
</feature>
<feature type="binding site" evidence="10">
    <location>
        <begin position="16"/>
        <end position="18"/>
    </location>
    <ligand>
        <name>substrate</name>
    </ligand>
</feature>
<dbReference type="InterPro" id="IPR002195">
    <property type="entry name" value="Dihydroorotase_CS"/>
</dbReference>
<keyword evidence="7 10" id="KW-0862">Zinc</keyword>
<evidence type="ECO:0000256" key="6">
    <source>
        <dbReference type="ARBA" id="ARBA00022801"/>
    </source>
</evidence>
<evidence type="ECO:0000256" key="9">
    <source>
        <dbReference type="ARBA" id="ARBA00048492"/>
    </source>
</evidence>
<dbReference type="EMBL" id="JACIEN010000001">
    <property type="protein sequence ID" value="MBB4015384.1"/>
    <property type="molecule type" value="Genomic_DNA"/>
</dbReference>
<dbReference type="SUPFAM" id="SSF51556">
    <property type="entry name" value="Metallo-dependent hydrolases"/>
    <property type="match status" value="1"/>
</dbReference>
<dbReference type="InterPro" id="IPR006680">
    <property type="entry name" value="Amidohydro-rel"/>
</dbReference>
<feature type="binding site" evidence="10">
    <location>
        <position position="42"/>
    </location>
    <ligand>
        <name>substrate</name>
    </ligand>
</feature>
<comment type="cofactor">
    <cofactor evidence="10 11">
        <name>Zn(2+)</name>
        <dbReference type="ChEBI" id="CHEBI:29105"/>
    </cofactor>
    <text evidence="10 11">Binds 2 Zn(2+) ions per subunit.</text>
</comment>
<name>A0A840BRM7_9HYPH</name>
<keyword evidence="5 10" id="KW-0479">Metal-binding</keyword>
<dbReference type="EC" id="3.5.2.3" evidence="4 10"/>
<evidence type="ECO:0000313" key="13">
    <source>
        <dbReference type="EMBL" id="MBB4015384.1"/>
    </source>
</evidence>
<evidence type="ECO:0000256" key="2">
    <source>
        <dbReference type="ARBA" id="ARBA00004880"/>
    </source>
</evidence>
<comment type="catalytic activity">
    <reaction evidence="9 10 11">
        <text>(S)-dihydroorotate + H2O = N-carbamoyl-L-aspartate + H(+)</text>
        <dbReference type="Rhea" id="RHEA:24296"/>
        <dbReference type="ChEBI" id="CHEBI:15377"/>
        <dbReference type="ChEBI" id="CHEBI:15378"/>
        <dbReference type="ChEBI" id="CHEBI:30864"/>
        <dbReference type="ChEBI" id="CHEBI:32814"/>
        <dbReference type="EC" id="3.5.2.3"/>
    </reaction>
</comment>
<comment type="subunit">
    <text evidence="10">Homodimer.</text>
</comment>
<dbReference type="PROSITE" id="PS00483">
    <property type="entry name" value="DIHYDROOROTASE_2"/>
    <property type="match status" value="1"/>
</dbReference>
<dbReference type="UniPathway" id="UPA00070">
    <property type="reaction ID" value="UER00117"/>
</dbReference>
<accession>A0A840BRM7</accession>
<dbReference type="GO" id="GO:0008270">
    <property type="term" value="F:zinc ion binding"/>
    <property type="evidence" value="ECO:0007669"/>
    <property type="project" value="UniProtKB-UniRule"/>
</dbReference>
<feature type="binding site" evidence="10">
    <location>
        <position position="175"/>
    </location>
    <ligand>
        <name>Zn(2+)</name>
        <dbReference type="ChEBI" id="CHEBI:29105"/>
        <label>2</label>
    </ligand>
</feature>
<evidence type="ECO:0000256" key="10">
    <source>
        <dbReference type="HAMAP-Rule" id="MF_00219"/>
    </source>
</evidence>
<dbReference type="Gene3D" id="3.20.20.140">
    <property type="entry name" value="Metal-dependent hydrolases"/>
    <property type="match status" value="1"/>
</dbReference>
<dbReference type="PIRSF" id="PIRSF001237">
    <property type="entry name" value="DHOdimr"/>
    <property type="match status" value="1"/>
</dbReference>
<feature type="domain" description="Amidohydrolase-related" evidence="12">
    <location>
        <begin position="12"/>
        <end position="312"/>
    </location>
</feature>
<feature type="binding site" description="via carbamate group" evidence="10">
    <location>
        <position position="100"/>
    </location>
    <ligand>
        <name>Zn(2+)</name>
        <dbReference type="ChEBI" id="CHEBI:29105"/>
        <label>2</label>
    </ligand>
</feature>
<feature type="binding site" description="via carbamate group" evidence="10">
    <location>
        <position position="100"/>
    </location>
    <ligand>
        <name>Zn(2+)</name>
        <dbReference type="ChEBI" id="CHEBI:29105"/>
        <label>1</label>
    </ligand>
</feature>
<evidence type="ECO:0000256" key="8">
    <source>
        <dbReference type="ARBA" id="ARBA00022975"/>
    </source>
</evidence>
<sequence>MTETITIRRPDDWHVHLRDGAMLKAVLPFTAAQFGRAIIMPNLVPPVTTTAMADAYRARIMAALPAGSRFEPLMTLYMTDDTDPADVVSGYENGRIAAVKLYPQHATTNSHFGVTDIEKIHPVLAAMEKAGVPLLIHGEVTRPDVDIFDREAVFIDTVLDPLVQRFAGLRVTLEHVTTKEGVDYVTGARERVGATITPHHLIFNRNAIFQGGIRPHYYCLPIAKREVHRQALRQAATSGNARFFLGTDTAPHTRAAKEAACGCAGLFVAPVALACYAQVFEEEGALDRFEAFASLNGPRHYGLPVNEGTITLVRRPRMVAEDVSLPAGEAVHVFRGGETVSWAVADADSAVAAVA</sequence>
<feature type="binding site" evidence="10">
    <location>
        <position position="248"/>
    </location>
    <ligand>
        <name>Zn(2+)</name>
        <dbReference type="ChEBI" id="CHEBI:29105"/>
        <label>1</label>
    </ligand>
</feature>
<dbReference type="PANTHER" id="PTHR43137:SF1">
    <property type="entry name" value="DIHYDROOROTASE"/>
    <property type="match status" value="1"/>
</dbReference>
<keyword evidence="6 10" id="KW-0378">Hydrolase</keyword>
<comment type="function">
    <text evidence="1 10">Catalyzes the reversible cyclization of carbamoyl aspartate to dihydroorotate.</text>
</comment>
<evidence type="ECO:0000259" key="12">
    <source>
        <dbReference type="Pfam" id="PF01979"/>
    </source>
</evidence>
<dbReference type="InterPro" id="IPR004721">
    <property type="entry name" value="DHOdimr"/>
</dbReference>
<evidence type="ECO:0000256" key="1">
    <source>
        <dbReference type="ARBA" id="ARBA00002368"/>
    </source>
</evidence>
<evidence type="ECO:0000256" key="4">
    <source>
        <dbReference type="ARBA" id="ARBA00012860"/>
    </source>
</evidence>
<evidence type="ECO:0000313" key="14">
    <source>
        <dbReference type="Proteomes" id="UP000577362"/>
    </source>
</evidence>
<dbReference type="InterPro" id="IPR032466">
    <property type="entry name" value="Metal_Hydrolase"/>
</dbReference>
<dbReference type="PANTHER" id="PTHR43137">
    <property type="entry name" value="DIHYDROOROTASE"/>
    <property type="match status" value="1"/>
</dbReference>
<feature type="active site" evidence="10">
    <location>
        <position position="248"/>
    </location>
</feature>
<keyword evidence="8 10" id="KW-0665">Pyrimidine biosynthesis</keyword>
<dbReference type="CDD" id="cd01294">
    <property type="entry name" value="DHOase"/>
    <property type="match status" value="1"/>
</dbReference>
<feature type="binding site" evidence="10">
    <location>
        <position position="220"/>
    </location>
    <ligand>
        <name>substrate</name>
    </ligand>
</feature>
<feature type="binding site" evidence="10">
    <location>
        <position position="252"/>
    </location>
    <ligand>
        <name>substrate</name>
    </ligand>
</feature>
<dbReference type="GO" id="GO:0004151">
    <property type="term" value="F:dihydroorotase activity"/>
    <property type="evidence" value="ECO:0007669"/>
    <property type="project" value="UniProtKB-UniRule"/>
</dbReference>
<dbReference type="GO" id="GO:0005829">
    <property type="term" value="C:cytosol"/>
    <property type="evidence" value="ECO:0007669"/>
    <property type="project" value="TreeGrafter"/>
</dbReference>
<comment type="similarity">
    <text evidence="3 10 11">Belongs to the metallo-dependent hydrolases superfamily. DHOase family. Class II DHOase subfamily.</text>
</comment>
<dbReference type="AlphaFoldDB" id="A0A840BRM7"/>
<evidence type="ECO:0000256" key="3">
    <source>
        <dbReference type="ARBA" id="ARBA00005631"/>
    </source>
</evidence>
<dbReference type="NCBIfam" id="TIGR00856">
    <property type="entry name" value="pyrC_dimer"/>
    <property type="match status" value="1"/>
</dbReference>
<gene>
    <name evidence="10" type="primary">pyrC</name>
    <name evidence="13" type="ORF">GGR16_000390</name>
</gene>
<proteinExistence type="inferred from homology"/>
<feature type="binding site" evidence="10">
    <location>
        <position position="137"/>
    </location>
    <ligand>
        <name>Zn(2+)</name>
        <dbReference type="ChEBI" id="CHEBI:29105"/>
        <label>2</label>
    </ligand>
</feature>
<dbReference type="FunFam" id="3.20.20.140:FF:000006">
    <property type="entry name" value="Dihydroorotase"/>
    <property type="match status" value="1"/>
</dbReference>
<protein>
    <recommendedName>
        <fullName evidence="4 10">Dihydroorotase</fullName>
        <shortName evidence="10">DHOase</shortName>
        <ecNumber evidence="4 10">3.5.2.3</ecNumber>
    </recommendedName>
</protein>
<dbReference type="GO" id="GO:0044205">
    <property type="term" value="P:'de novo' UMP biosynthetic process"/>
    <property type="evidence" value="ECO:0007669"/>
    <property type="project" value="UniProtKB-UniRule"/>
</dbReference>
<reference evidence="13 14" key="1">
    <citation type="submission" date="2020-08" db="EMBL/GenBank/DDBJ databases">
        <title>Genomic Encyclopedia of Type Strains, Phase IV (KMG-IV): sequencing the most valuable type-strain genomes for metagenomic binning, comparative biology and taxonomic classification.</title>
        <authorList>
            <person name="Goeker M."/>
        </authorList>
    </citation>
    <scope>NUCLEOTIDE SEQUENCE [LARGE SCALE GENOMIC DNA]</scope>
    <source>
        <strain evidence="13 14">DSM 103737</strain>
    </source>
</reference>
<evidence type="ECO:0000256" key="7">
    <source>
        <dbReference type="ARBA" id="ARBA00022833"/>
    </source>
</evidence>
<feature type="binding site" evidence="10">
    <location>
        <position position="137"/>
    </location>
    <ligand>
        <name>substrate</name>
    </ligand>
</feature>
<dbReference type="HAMAP" id="MF_00219">
    <property type="entry name" value="PyrC_classII"/>
    <property type="match status" value="1"/>
</dbReference>
<dbReference type="Pfam" id="PF01979">
    <property type="entry name" value="Amidohydro_1"/>
    <property type="match status" value="1"/>
</dbReference>
<keyword evidence="14" id="KW-1185">Reference proteome</keyword>